<dbReference type="InterPro" id="IPR025617">
    <property type="entry name" value="YqzL"/>
</dbReference>
<comment type="caution">
    <text evidence="1">The sequence shown here is derived from an EMBL/GenBank/DDBJ whole genome shotgun (WGS) entry which is preliminary data.</text>
</comment>
<proteinExistence type="predicted"/>
<dbReference type="EMBL" id="JALP01000373">
    <property type="protein sequence ID" value="THG88502.1"/>
    <property type="molecule type" value="Genomic_DNA"/>
</dbReference>
<name>A0A4V3X812_ALKAL</name>
<accession>A0A4V3X812</accession>
<gene>
    <name evidence="1" type="ORF">AJ85_02605</name>
</gene>
<dbReference type="AlphaFoldDB" id="A0A4V3X812"/>
<evidence type="ECO:0008006" key="3">
    <source>
        <dbReference type="Google" id="ProtNLM"/>
    </source>
</evidence>
<organism evidence="1 2">
    <name type="scientific">Alkalihalobacillus alcalophilus ATCC 27647 = CGMCC 1.3604</name>
    <dbReference type="NCBI Taxonomy" id="1218173"/>
    <lineage>
        <taxon>Bacteria</taxon>
        <taxon>Bacillati</taxon>
        <taxon>Bacillota</taxon>
        <taxon>Bacilli</taxon>
        <taxon>Bacillales</taxon>
        <taxon>Bacillaceae</taxon>
        <taxon>Alkalihalobacillus</taxon>
    </lineage>
</organism>
<dbReference type="Proteomes" id="UP000297014">
    <property type="component" value="Unassembled WGS sequence"/>
</dbReference>
<dbReference type="Pfam" id="PF14006">
    <property type="entry name" value="YqzL"/>
    <property type="match status" value="1"/>
</dbReference>
<sequence length="49" mass="5724">MLDFSWKVFSMTGNVDMYLLIKELERDSDQQFEQETAVVSEDLDAPTNH</sequence>
<evidence type="ECO:0000313" key="1">
    <source>
        <dbReference type="EMBL" id="THG88502.1"/>
    </source>
</evidence>
<reference evidence="1 2" key="1">
    <citation type="submission" date="2014-01" db="EMBL/GenBank/DDBJ databases">
        <title>Draft genome sequencing of Bacillus alcalophilus CGMCC 1.3604.</title>
        <authorList>
            <person name="Yang J."/>
            <person name="Diao L."/>
            <person name="Yang S."/>
        </authorList>
    </citation>
    <scope>NUCLEOTIDE SEQUENCE [LARGE SCALE GENOMIC DNA]</scope>
    <source>
        <strain evidence="1 2">CGMCC 1.3604</strain>
    </source>
</reference>
<evidence type="ECO:0000313" key="2">
    <source>
        <dbReference type="Proteomes" id="UP000297014"/>
    </source>
</evidence>
<protein>
    <recommendedName>
        <fullName evidence="3">YqzL family protein</fullName>
    </recommendedName>
</protein>
<dbReference type="OrthoDB" id="1650227at2"/>
<dbReference type="RefSeq" id="WP_003323325.1">
    <property type="nucleotide sequence ID" value="NZ_ALPT02000010.1"/>
</dbReference>